<feature type="transmembrane region" description="Helical" evidence="6">
    <location>
        <begin position="180"/>
        <end position="200"/>
    </location>
</feature>
<keyword evidence="4 6" id="KW-1133">Transmembrane helix</keyword>
<reference evidence="7 8" key="1">
    <citation type="submission" date="2020-02" db="EMBL/GenBank/DDBJ databases">
        <authorList>
            <person name="Yang Z."/>
        </authorList>
    </citation>
    <scope>NUCLEOTIDE SEQUENCE [LARGE SCALE GENOMIC DNA]</scope>
    <source>
        <strain evidence="7 8">HX-7-9</strain>
    </source>
</reference>
<evidence type="ECO:0000256" key="2">
    <source>
        <dbReference type="ARBA" id="ARBA00022475"/>
    </source>
</evidence>
<dbReference type="GO" id="GO:0015171">
    <property type="term" value="F:amino acid transmembrane transporter activity"/>
    <property type="evidence" value="ECO:0007669"/>
    <property type="project" value="TreeGrafter"/>
</dbReference>
<dbReference type="RefSeq" id="WP_163317201.1">
    <property type="nucleotide sequence ID" value="NZ_JAAGAA010000013.1"/>
</dbReference>
<comment type="caution">
    <text evidence="7">The sequence shown here is derived from an EMBL/GenBank/DDBJ whole genome shotgun (WGS) entry which is preliminary data.</text>
</comment>
<dbReference type="Proteomes" id="UP000482578">
    <property type="component" value="Unassembled WGS sequence"/>
</dbReference>
<evidence type="ECO:0000256" key="3">
    <source>
        <dbReference type="ARBA" id="ARBA00022692"/>
    </source>
</evidence>
<evidence type="ECO:0000256" key="6">
    <source>
        <dbReference type="SAM" id="Phobius"/>
    </source>
</evidence>
<accession>A0A6B2KUY3</accession>
<proteinExistence type="predicted"/>
<gene>
    <name evidence="7" type="ORF">GZH52_13880</name>
</gene>
<dbReference type="PIRSF" id="PIRSF006324">
    <property type="entry name" value="LeuE"/>
    <property type="match status" value="1"/>
</dbReference>
<keyword evidence="2" id="KW-1003">Cell membrane</keyword>
<feature type="transmembrane region" description="Helical" evidence="6">
    <location>
        <begin position="113"/>
        <end position="134"/>
    </location>
</feature>
<dbReference type="PANTHER" id="PTHR30086">
    <property type="entry name" value="ARGININE EXPORTER PROTEIN ARGO"/>
    <property type="match status" value="1"/>
</dbReference>
<dbReference type="EMBL" id="JAAGAA010000013">
    <property type="protein sequence ID" value="NDV13860.1"/>
    <property type="molecule type" value="Genomic_DNA"/>
</dbReference>
<dbReference type="PANTHER" id="PTHR30086:SF20">
    <property type="entry name" value="ARGININE EXPORTER PROTEIN ARGO-RELATED"/>
    <property type="match status" value="1"/>
</dbReference>
<feature type="transmembrane region" description="Helical" evidence="6">
    <location>
        <begin position="43"/>
        <end position="66"/>
    </location>
</feature>
<dbReference type="Pfam" id="PF01810">
    <property type="entry name" value="LysE"/>
    <property type="match status" value="1"/>
</dbReference>
<organism evidence="7 8">
    <name type="scientific">Crenobacter caeni</name>
    <dbReference type="NCBI Taxonomy" id="2705474"/>
    <lineage>
        <taxon>Bacteria</taxon>
        <taxon>Pseudomonadati</taxon>
        <taxon>Pseudomonadota</taxon>
        <taxon>Betaproteobacteria</taxon>
        <taxon>Neisseriales</taxon>
        <taxon>Neisseriaceae</taxon>
        <taxon>Crenobacter</taxon>
    </lineage>
</organism>
<sequence length="201" mass="20789">MPPVDTLATFFGVAVLLALSPGPDNLCVLALSARHGTRAGLRLVLGLCMGLLVQTALVMAGVSALLAASPVAFGLLKLAGALYLARLAWLAWCHAGQGRLPADGRVPGIRQGVCMNLANPKVVLFFLALLPQFVDPELGHASWQLAWLGSAFILATLLVFGAVACAAGALSRRLARSPSLFAALDRLAALLFAGMALAVLL</sequence>
<evidence type="ECO:0000256" key="4">
    <source>
        <dbReference type="ARBA" id="ARBA00022989"/>
    </source>
</evidence>
<name>A0A6B2KUY3_9NEIS</name>
<feature type="transmembrane region" description="Helical" evidence="6">
    <location>
        <begin position="72"/>
        <end position="92"/>
    </location>
</feature>
<evidence type="ECO:0000256" key="1">
    <source>
        <dbReference type="ARBA" id="ARBA00004651"/>
    </source>
</evidence>
<keyword evidence="5 6" id="KW-0472">Membrane</keyword>
<keyword evidence="8" id="KW-1185">Reference proteome</keyword>
<comment type="subcellular location">
    <subcellularLocation>
        <location evidence="1">Cell membrane</location>
        <topology evidence="1">Multi-pass membrane protein</topology>
    </subcellularLocation>
</comment>
<feature type="transmembrane region" description="Helical" evidence="6">
    <location>
        <begin position="146"/>
        <end position="168"/>
    </location>
</feature>
<dbReference type="InterPro" id="IPR001123">
    <property type="entry name" value="LeuE-type"/>
</dbReference>
<evidence type="ECO:0000313" key="7">
    <source>
        <dbReference type="EMBL" id="NDV13860.1"/>
    </source>
</evidence>
<dbReference type="GO" id="GO:0005886">
    <property type="term" value="C:plasma membrane"/>
    <property type="evidence" value="ECO:0007669"/>
    <property type="project" value="UniProtKB-SubCell"/>
</dbReference>
<protein>
    <submittedName>
        <fullName evidence="7">LysE family translocator</fullName>
    </submittedName>
</protein>
<evidence type="ECO:0000313" key="8">
    <source>
        <dbReference type="Proteomes" id="UP000482578"/>
    </source>
</evidence>
<dbReference type="AlphaFoldDB" id="A0A6B2KUY3"/>
<keyword evidence="3 6" id="KW-0812">Transmembrane</keyword>
<feature type="transmembrane region" description="Helical" evidence="6">
    <location>
        <begin position="6"/>
        <end position="31"/>
    </location>
</feature>
<evidence type="ECO:0000256" key="5">
    <source>
        <dbReference type="ARBA" id="ARBA00023136"/>
    </source>
</evidence>